<evidence type="ECO:0000256" key="10">
    <source>
        <dbReference type="ARBA" id="ARBA00023239"/>
    </source>
</evidence>
<dbReference type="Proteomes" id="UP000274131">
    <property type="component" value="Unassembled WGS sequence"/>
</dbReference>
<dbReference type="PROSITE" id="PS51959">
    <property type="entry name" value="ENDOU"/>
    <property type="match status" value="1"/>
</dbReference>
<comment type="subunit">
    <text evidence="3 11">Monomer.</text>
</comment>
<organism evidence="15">
    <name type="scientific">Enterobius vermicularis</name>
    <name type="common">Human pinworm</name>
    <dbReference type="NCBI Taxonomy" id="51028"/>
    <lineage>
        <taxon>Eukaryota</taxon>
        <taxon>Metazoa</taxon>
        <taxon>Ecdysozoa</taxon>
        <taxon>Nematoda</taxon>
        <taxon>Chromadorea</taxon>
        <taxon>Rhabditida</taxon>
        <taxon>Spirurina</taxon>
        <taxon>Oxyuridomorpha</taxon>
        <taxon>Oxyuroidea</taxon>
        <taxon>Oxyuridae</taxon>
        <taxon>Enterobius</taxon>
    </lineage>
</organism>
<feature type="domain" description="EndoU" evidence="12">
    <location>
        <begin position="9"/>
        <end position="271"/>
    </location>
</feature>
<dbReference type="WBParaSite" id="EVEC_0001000201-mRNA-1">
    <property type="protein sequence ID" value="EVEC_0001000201-mRNA-1"/>
    <property type="gene ID" value="EVEC_0001000201"/>
</dbReference>
<evidence type="ECO:0000313" key="15">
    <source>
        <dbReference type="WBParaSite" id="EVEC_0001000201-mRNA-1"/>
    </source>
</evidence>
<keyword evidence="6 11" id="KW-0255">Endonuclease</keyword>
<keyword evidence="5 11" id="KW-0479">Metal-binding</keyword>
<evidence type="ECO:0000256" key="2">
    <source>
        <dbReference type="ARBA" id="ARBA00010168"/>
    </source>
</evidence>
<evidence type="ECO:0000256" key="5">
    <source>
        <dbReference type="ARBA" id="ARBA00022723"/>
    </source>
</evidence>
<dbReference type="AlphaFoldDB" id="A0A0N4VGS0"/>
<dbReference type="GO" id="GO:0004521">
    <property type="term" value="F:RNA endonuclease activity"/>
    <property type="evidence" value="ECO:0007669"/>
    <property type="project" value="UniProtKB-UniRule"/>
</dbReference>
<dbReference type="PANTHER" id="PTHR12439:SF42">
    <property type="entry name" value="ENDORIBONUCLEASE-RELATED"/>
    <property type="match status" value="1"/>
</dbReference>
<keyword evidence="10" id="KW-0456">Lyase</keyword>
<reference evidence="13 14" key="2">
    <citation type="submission" date="2018-10" db="EMBL/GenBank/DDBJ databases">
        <authorList>
            <consortium name="Pathogen Informatics"/>
        </authorList>
    </citation>
    <scope>NUCLEOTIDE SEQUENCE [LARGE SCALE GENOMIC DNA]</scope>
</reference>
<evidence type="ECO:0000256" key="8">
    <source>
        <dbReference type="ARBA" id="ARBA00022884"/>
    </source>
</evidence>
<dbReference type="EMBL" id="UXUI01009991">
    <property type="protein sequence ID" value="VDD94612.1"/>
    <property type="molecule type" value="Genomic_DNA"/>
</dbReference>
<dbReference type="GO" id="GO:0046872">
    <property type="term" value="F:metal ion binding"/>
    <property type="evidence" value="ECO:0007669"/>
    <property type="project" value="UniProtKB-UniRule"/>
</dbReference>
<dbReference type="InterPro" id="IPR037227">
    <property type="entry name" value="EndoU-like"/>
</dbReference>
<comment type="similarity">
    <text evidence="2 11">Belongs to the ENDOU family.</text>
</comment>
<sequence>MDQNDAAAVDKELQAVVDNMRAADVDKPTDYEINWGNKRSGTADTTKTPLYTRVNEDLFQRPVYKALIKMYDAKVFSPDVCVKEPDMNGFRKQYILNVFDTFTNTTVFQLAFKYLQSIGKAGDWASFRPKLWTLWMGTYSRCSGTLGSSGFEHVFSGEWKGSKVDGHHSWVNYYRQEKAGDINYHGYVSYDDKLTGTFQYTWGKYLKKTGGFNTGTSPGMPFDFSLFSICALTKTGGKCRYNLDGFPMGVTAYVQSCNEGTCLSTAYPTNN</sequence>
<dbReference type="OrthoDB" id="430326at2759"/>
<evidence type="ECO:0000313" key="13">
    <source>
        <dbReference type="EMBL" id="VDD94612.1"/>
    </source>
</evidence>
<name>A0A0N4VGS0_ENTVE</name>
<dbReference type="Pfam" id="PF09412">
    <property type="entry name" value="XendoU"/>
    <property type="match status" value="1"/>
</dbReference>
<evidence type="ECO:0000256" key="6">
    <source>
        <dbReference type="ARBA" id="ARBA00022759"/>
    </source>
</evidence>
<evidence type="ECO:0000256" key="9">
    <source>
        <dbReference type="ARBA" id="ARBA00023211"/>
    </source>
</evidence>
<dbReference type="InterPro" id="IPR039787">
    <property type="entry name" value="ENDOU"/>
</dbReference>
<dbReference type="PANTHER" id="PTHR12439">
    <property type="entry name" value="PLACENTAL PROTEIN 11-RELATED"/>
    <property type="match status" value="1"/>
</dbReference>
<gene>
    <name evidence="13" type="ORF">EVEC_LOCUS9363</name>
</gene>
<accession>A0A0N4VGS0</accession>
<comment type="cofactor">
    <cofactor evidence="1 11">
        <name>Mn(2+)</name>
        <dbReference type="ChEBI" id="CHEBI:29035"/>
    </cofactor>
</comment>
<dbReference type="InterPro" id="IPR018998">
    <property type="entry name" value="EndoU_C"/>
</dbReference>
<evidence type="ECO:0000256" key="4">
    <source>
        <dbReference type="ARBA" id="ARBA00022722"/>
    </source>
</evidence>
<dbReference type="GO" id="GO:0003723">
    <property type="term" value="F:RNA binding"/>
    <property type="evidence" value="ECO:0007669"/>
    <property type="project" value="UniProtKB-UniRule"/>
</dbReference>
<evidence type="ECO:0000256" key="3">
    <source>
        <dbReference type="ARBA" id="ARBA00011245"/>
    </source>
</evidence>
<reference evidence="15" key="1">
    <citation type="submission" date="2017-02" db="UniProtKB">
        <authorList>
            <consortium name="WormBaseParasite"/>
        </authorList>
    </citation>
    <scope>IDENTIFICATION</scope>
</reference>
<evidence type="ECO:0000256" key="11">
    <source>
        <dbReference type="RuleBase" id="RU367085"/>
    </source>
</evidence>
<keyword evidence="8 11" id="KW-0694">RNA-binding</keyword>
<evidence type="ECO:0000256" key="7">
    <source>
        <dbReference type="ARBA" id="ARBA00022801"/>
    </source>
</evidence>
<dbReference type="SUPFAM" id="SSF142877">
    <property type="entry name" value="EndoU-like"/>
    <property type="match status" value="1"/>
</dbReference>
<keyword evidence="14" id="KW-1185">Reference proteome</keyword>
<keyword evidence="7 11" id="KW-0378">Hydrolase</keyword>
<protein>
    <submittedName>
        <fullName evidence="15">Endoribonuclease</fullName>
    </submittedName>
</protein>
<keyword evidence="4 11" id="KW-0540">Nuclease</keyword>
<dbReference type="GO" id="GO:0016787">
    <property type="term" value="F:hydrolase activity"/>
    <property type="evidence" value="ECO:0007669"/>
    <property type="project" value="UniProtKB-KW"/>
</dbReference>
<evidence type="ECO:0000259" key="12">
    <source>
        <dbReference type="PROSITE" id="PS51959"/>
    </source>
</evidence>
<dbReference type="GO" id="GO:0016829">
    <property type="term" value="F:lyase activity"/>
    <property type="evidence" value="ECO:0007669"/>
    <property type="project" value="UniProtKB-KW"/>
</dbReference>
<keyword evidence="9 11" id="KW-0464">Manganese</keyword>
<dbReference type="CDD" id="cd21159">
    <property type="entry name" value="XendoU"/>
    <property type="match status" value="1"/>
</dbReference>
<evidence type="ECO:0000313" key="14">
    <source>
        <dbReference type="Proteomes" id="UP000274131"/>
    </source>
</evidence>
<evidence type="ECO:0000256" key="1">
    <source>
        <dbReference type="ARBA" id="ARBA00001936"/>
    </source>
</evidence>
<proteinExistence type="inferred from homology"/>